<dbReference type="InterPro" id="IPR027417">
    <property type="entry name" value="P-loop_NTPase"/>
</dbReference>
<dbReference type="GO" id="GO:0005737">
    <property type="term" value="C:cytoplasm"/>
    <property type="evidence" value="ECO:0007669"/>
    <property type="project" value="UniProtKB-SubCell"/>
</dbReference>
<sequence>MAAMHKFRTILLFGMPGSGKGTQGAVLGHLPGVIHISSGDLFRKLPKHGELGREVVAFTSRGLLVPDDLTIRIWERYVQILTLQEEIYPGCTTLVLDGLPRNHTQAAMLDDMLDVIQIFHLRISDMEQARDRLAARALRENRLDDINDEVVRRRLQVYEQETVQTLEFYDPSIIFEVNASQTPLKVHADIVNRLSKMETDRDCLSNPPDVALAAQQAAEAEAHRLASSE</sequence>
<comment type="caution">
    <text evidence="5">Lacks conserved residue(s) required for the propagation of feature annotation.</text>
</comment>
<dbReference type="SUPFAM" id="SSF52540">
    <property type="entry name" value="P-loop containing nucleoside triphosphate hydrolases"/>
    <property type="match status" value="1"/>
</dbReference>
<dbReference type="GO" id="GO:0044209">
    <property type="term" value="P:AMP salvage"/>
    <property type="evidence" value="ECO:0007669"/>
    <property type="project" value="UniProtKB-UniRule"/>
</dbReference>
<keyword evidence="5 7" id="KW-0067">ATP-binding</keyword>
<protein>
    <recommendedName>
        <fullName evidence="5 7">Adenylate kinase</fullName>
        <shortName evidence="5">AK</shortName>
        <ecNumber evidence="5 7">2.7.4.3</ecNumber>
    </recommendedName>
    <alternativeName>
        <fullName evidence="5">ATP-AMP transphosphorylase</fullName>
    </alternativeName>
    <alternativeName>
        <fullName evidence="5">ATP:AMP phosphotransferase</fullName>
    </alternativeName>
    <alternativeName>
        <fullName evidence="5">Adenylate monophosphate kinase</fullName>
    </alternativeName>
</protein>
<evidence type="ECO:0000256" key="6">
    <source>
        <dbReference type="RuleBase" id="RU003330"/>
    </source>
</evidence>
<comment type="subunit">
    <text evidence="5 7">Monomer.</text>
</comment>
<comment type="domain">
    <text evidence="5">Consists of three domains, a large central CORE domain and two small peripheral domains, NMPbind and LID, which undergo movements during catalysis. The LID domain closes over the site of phosphoryl transfer upon ATP binding. Assembling and dissambling the active center during each catalytic cycle provides an effective means to prevent ATP hydrolysis.</text>
</comment>
<dbReference type="InterPro" id="IPR000850">
    <property type="entry name" value="Adenylat/UMP-CMP_kin"/>
</dbReference>
<proteinExistence type="inferred from homology"/>
<comment type="similarity">
    <text evidence="5 6">Belongs to the adenylate kinase family.</text>
</comment>
<comment type="subcellular location">
    <subcellularLocation>
        <location evidence="5 7">Cytoplasm</location>
    </subcellularLocation>
</comment>
<feature type="binding site" evidence="5">
    <location>
        <position position="105"/>
    </location>
    <ligand>
        <name>AMP</name>
        <dbReference type="ChEBI" id="CHEBI:456215"/>
    </ligand>
</feature>
<gene>
    <name evidence="8" type="primary">adk_1</name>
    <name evidence="5" type="synonym">adk</name>
    <name evidence="8" type="ORF">ElP_03720</name>
</gene>
<comment type="function">
    <text evidence="5">Catalyzes the reversible transfer of the terminal phosphate group between ATP and AMP. Plays an important role in cellular energy homeostasis and in adenine nucleotide metabolism.</text>
</comment>
<feature type="binding site" evidence="5">
    <location>
        <position position="142"/>
    </location>
    <ligand>
        <name>AMP</name>
        <dbReference type="ChEBI" id="CHEBI:456215"/>
    </ligand>
</feature>
<dbReference type="HAMAP" id="MF_00235">
    <property type="entry name" value="Adenylate_kinase_Adk"/>
    <property type="match status" value="1"/>
</dbReference>
<dbReference type="KEGG" id="tpla:ElP_03720"/>
<evidence type="ECO:0000256" key="4">
    <source>
        <dbReference type="ARBA" id="ARBA00022777"/>
    </source>
</evidence>
<dbReference type="Pfam" id="PF00406">
    <property type="entry name" value="ADK"/>
    <property type="match status" value="1"/>
</dbReference>
<keyword evidence="2 5" id="KW-0545">Nucleotide biosynthesis</keyword>
<feature type="binding site" evidence="5">
    <location>
        <begin position="17"/>
        <end position="22"/>
    </location>
    <ligand>
        <name>ATP</name>
        <dbReference type="ChEBI" id="CHEBI:30616"/>
    </ligand>
</feature>
<feature type="binding site" evidence="5">
    <location>
        <position position="43"/>
    </location>
    <ligand>
        <name>AMP</name>
        <dbReference type="ChEBI" id="CHEBI:456215"/>
    </ligand>
</feature>
<keyword evidence="3 5" id="KW-0547">Nucleotide-binding</keyword>
<feature type="binding site" evidence="5">
    <location>
        <position position="181"/>
    </location>
    <ligand>
        <name>ATP</name>
        <dbReference type="ChEBI" id="CHEBI:30616"/>
    </ligand>
</feature>
<evidence type="ECO:0000313" key="9">
    <source>
        <dbReference type="Proteomes" id="UP000317835"/>
    </source>
</evidence>
<dbReference type="GO" id="GO:0004017">
    <property type="term" value="F:AMP kinase activity"/>
    <property type="evidence" value="ECO:0007669"/>
    <property type="project" value="UniProtKB-UniRule"/>
</dbReference>
<dbReference type="Proteomes" id="UP000317835">
    <property type="component" value="Chromosome"/>
</dbReference>
<dbReference type="OrthoDB" id="9805030at2"/>
<dbReference type="RefSeq" id="WP_145266702.1">
    <property type="nucleotide sequence ID" value="NZ_CP036426.1"/>
</dbReference>
<organism evidence="8 9">
    <name type="scientific">Tautonia plasticadhaerens</name>
    <dbReference type="NCBI Taxonomy" id="2527974"/>
    <lineage>
        <taxon>Bacteria</taxon>
        <taxon>Pseudomonadati</taxon>
        <taxon>Planctomycetota</taxon>
        <taxon>Planctomycetia</taxon>
        <taxon>Isosphaerales</taxon>
        <taxon>Isosphaeraceae</taxon>
        <taxon>Tautonia</taxon>
    </lineage>
</organism>
<name>A0A518GVG4_9BACT</name>
<dbReference type="UniPathway" id="UPA00588">
    <property type="reaction ID" value="UER00649"/>
</dbReference>
<dbReference type="PANTHER" id="PTHR23359">
    <property type="entry name" value="NUCLEOTIDE KINASE"/>
    <property type="match status" value="1"/>
</dbReference>
<feature type="binding site" evidence="5">
    <location>
        <position position="38"/>
    </location>
    <ligand>
        <name>AMP</name>
        <dbReference type="ChEBI" id="CHEBI:456215"/>
    </ligand>
</feature>
<dbReference type="EC" id="2.7.4.3" evidence="5 7"/>
<evidence type="ECO:0000256" key="7">
    <source>
        <dbReference type="RuleBase" id="RU003331"/>
    </source>
</evidence>
<comment type="catalytic activity">
    <reaction evidence="5 7">
        <text>AMP + ATP = 2 ADP</text>
        <dbReference type="Rhea" id="RHEA:12973"/>
        <dbReference type="ChEBI" id="CHEBI:30616"/>
        <dbReference type="ChEBI" id="CHEBI:456215"/>
        <dbReference type="ChEBI" id="CHEBI:456216"/>
        <dbReference type="EC" id="2.7.4.3"/>
    </reaction>
</comment>
<reference evidence="8 9" key="1">
    <citation type="submission" date="2019-02" db="EMBL/GenBank/DDBJ databases">
        <title>Deep-cultivation of Planctomycetes and their phenomic and genomic characterization uncovers novel biology.</title>
        <authorList>
            <person name="Wiegand S."/>
            <person name="Jogler M."/>
            <person name="Boedeker C."/>
            <person name="Pinto D."/>
            <person name="Vollmers J."/>
            <person name="Rivas-Marin E."/>
            <person name="Kohn T."/>
            <person name="Peeters S.H."/>
            <person name="Heuer A."/>
            <person name="Rast P."/>
            <person name="Oberbeckmann S."/>
            <person name="Bunk B."/>
            <person name="Jeske O."/>
            <person name="Meyerdierks A."/>
            <person name="Storesund J.E."/>
            <person name="Kallscheuer N."/>
            <person name="Luecker S."/>
            <person name="Lage O.M."/>
            <person name="Pohl T."/>
            <person name="Merkel B.J."/>
            <person name="Hornburger P."/>
            <person name="Mueller R.-W."/>
            <person name="Bruemmer F."/>
            <person name="Labrenz M."/>
            <person name="Spormann A.M."/>
            <person name="Op den Camp H."/>
            <person name="Overmann J."/>
            <person name="Amann R."/>
            <person name="Jetten M.S.M."/>
            <person name="Mascher T."/>
            <person name="Medema M.H."/>
            <person name="Devos D.P."/>
            <person name="Kaster A.-K."/>
            <person name="Ovreas L."/>
            <person name="Rohde M."/>
            <person name="Galperin M.Y."/>
            <person name="Jogler C."/>
        </authorList>
    </citation>
    <scope>NUCLEOTIDE SEQUENCE [LARGE SCALE GENOMIC DNA]</scope>
    <source>
        <strain evidence="8 9">ElP</strain>
    </source>
</reference>
<comment type="pathway">
    <text evidence="5">Purine metabolism; AMP biosynthesis via salvage pathway; AMP from ADP: step 1/1.</text>
</comment>
<evidence type="ECO:0000256" key="2">
    <source>
        <dbReference type="ARBA" id="ARBA00022727"/>
    </source>
</evidence>
<feature type="binding site" evidence="5">
    <location>
        <begin position="63"/>
        <end position="65"/>
    </location>
    <ligand>
        <name>AMP</name>
        <dbReference type="ChEBI" id="CHEBI:456215"/>
    </ligand>
</feature>
<feature type="binding site" evidence="5">
    <location>
        <position position="136"/>
    </location>
    <ligand>
        <name>ATP</name>
        <dbReference type="ChEBI" id="CHEBI:30616"/>
    </ligand>
</feature>
<dbReference type="EMBL" id="CP036426">
    <property type="protein sequence ID" value="QDV32538.1"/>
    <property type="molecule type" value="Genomic_DNA"/>
</dbReference>
<keyword evidence="4 5" id="KW-0418">Kinase</keyword>
<dbReference type="GO" id="GO:0005524">
    <property type="term" value="F:ATP binding"/>
    <property type="evidence" value="ECO:0007669"/>
    <property type="project" value="UniProtKB-UniRule"/>
</dbReference>
<dbReference type="Gene3D" id="3.40.50.300">
    <property type="entry name" value="P-loop containing nucleotide triphosphate hydrolases"/>
    <property type="match status" value="1"/>
</dbReference>
<keyword evidence="9" id="KW-1185">Reference proteome</keyword>
<feature type="binding site" evidence="5">
    <location>
        <position position="154"/>
    </location>
    <ligand>
        <name>AMP</name>
        <dbReference type="ChEBI" id="CHEBI:456215"/>
    </ligand>
</feature>
<evidence type="ECO:0000313" key="8">
    <source>
        <dbReference type="EMBL" id="QDV32538.1"/>
    </source>
</evidence>
<evidence type="ECO:0000256" key="5">
    <source>
        <dbReference type="HAMAP-Rule" id="MF_00235"/>
    </source>
</evidence>
<dbReference type="AlphaFoldDB" id="A0A518GVG4"/>
<dbReference type="CDD" id="cd01428">
    <property type="entry name" value="ADK"/>
    <property type="match status" value="1"/>
</dbReference>
<dbReference type="PRINTS" id="PR00094">
    <property type="entry name" value="ADENYLTKNASE"/>
</dbReference>
<keyword evidence="5" id="KW-0963">Cytoplasm</keyword>
<accession>A0A518GVG4</accession>
<keyword evidence="1 5" id="KW-0808">Transferase</keyword>
<evidence type="ECO:0000256" key="1">
    <source>
        <dbReference type="ARBA" id="ARBA00022679"/>
    </source>
</evidence>
<evidence type="ECO:0000256" key="3">
    <source>
        <dbReference type="ARBA" id="ARBA00022741"/>
    </source>
</evidence>